<proteinExistence type="predicted"/>
<gene>
    <name evidence="2" type="ORF">LVIROSA_LOCUS34530</name>
</gene>
<comment type="caution">
    <text evidence="2">The sequence shown here is derived from an EMBL/GenBank/DDBJ whole genome shotgun (WGS) entry which is preliminary data.</text>
</comment>
<sequence length="170" mass="18666">MSSSSSTDVAIQKANKDWLAQDRRLHNLLLSSLTEESMAETLGCKSAAAVWIALEKAYSLRSKTREIQLNDELQHLRRAPVAFAAHGGPNSRSNQRGGRQSDRYARSGASSSQANLASTFGAMNIQPNEVSDWYMDSRASSHMTSTTSQLDSATPYNAQENRDDRGKRAT</sequence>
<feature type="compositionally biased region" description="Basic and acidic residues" evidence="1">
    <location>
        <begin position="160"/>
        <end position="170"/>
    </location>
</feature>
<evidence type="ECO:0000313" key="3">
    <source>
        <dbReference type="Proteomes" id="UP001157418"/>
    </source>
</evidence>
<dbReference type="AlphaFoldDB" id="A0AAU9PG31"/>
<feature type="region of interest" description="Disordered" evidence="1">
    <location>
        <begin position="139"/>
        <end position="170"/>
    </location>
</feature>
<feature type="compositionally biased region" description="Polar residues" evidence="1">
    <location>
        <begin position="139"/>
        <end position="159"/>
    </location>
</feature>
<accession>A0AAU9PG31</accession>
<feature type="region of interest" description="Disordered" evidence="1">
    <location>
        <begin position="80"/>
        <end position="115"/>
    </location>
</feature>
<protein>
    <submittedName>
        <fullName evidence="2">Uncharacterized protein</fullName>
    </submittedName>
</protein>
<keyword evidence="3" id="KW-1185">Reference proteome</keyword>
<dbReference type="PANTHER" id="PTHR47481">
    <property type="match status" value="1"/>
</dbReference>
<organism evidence="2 3">
    <name type="scientific">Lactuca virosa</name>
    <dbReference type="NCBI Taxonomy" id="75947"/>
    <lineage>
        <taxon>Eukaryota</taxon>
        <taxon>Viridiplantae</taxon>
        <taxon>Streptophyta</taxon>
        <taxon>Embryophyta</taxon>
        <taxon>Tracheophyta</taxon>
        <taxon>Spermatophyta</taxon>
        <taxon>Magnoliopsida</taxon>
        <taxon>eudicotyledons</taxon>
        <taxon>Gunneridae</taxon>
        <taxon>Pentapetalae</taxon>
        <taxon>asterids</taxon>
        <taxon>campanulids</taxon>
        <taxon>Asterales</taxon>
        <taxon>Asteraceae</taxon>
        <taxon>Cichorioideae</taxon>
        <taxon>Cichorieae</taxon>
        <taxon>Lactucinae</taxon>
        <taxon>Lactuca</taxon>
    </lineage>
</organism>
<dbReference type="Pfam" id="PF14223">
    <property type="entry name" value="Retrotran_gag_2"/>
    <property type="match status" value="1"/>
</dbReference>
<evidence type="ECO:0000313" key="2">
    <source>
        <dbReference type="EMBL" id="CAH1449019.1"/>
    </source>
</evidence>
<dbReference type="PANTHER" id="PTHR47481:SF31">
    <property type="entry name" value="OS01G0873500 PROTEIN"/>
    <property type="match status" value="1"/>
</dbReference>
<dbReference type="EMBL" id="CAKMRJ010005634">
    <property type="protein sequence ID" value="CAH1449019.1"/>
    <property type="molecule type" value="Genomic_DNA"/>
</dbReference>
<evidence type="ECO:0000256" key="1">
    <source>
        <dbReference type="SAM" id="MobiDB-lite"/>
    </source>
</evidence>
<reference evidence="2 3" key="1">
    <citation type="submission" date="2022-01" db="EMBL/GenBank/DDBJ databases">
        <authorList>
            <person name="Xiong W."/>
            <person name="Schranz E."/>
        </authorList>
    </citation>
    <scope>NUCLEOTIDE SEQUENCE [LARGE SCALE GENOMIC DNA]</scope>
</reference>
<name>A0AAU9PG31_9ASTR</name>
<dbReference type="Proteomes" id="UP001157418">
    <property type="component" value="Unassembled WGS sequence"/>
</dbReference>